<name>A0ABC8L9A5_ERUVS</name>
<feature type="domain" description="Electron transfer flavoprotein alpha subunit C-terminal" evidence="1">
    <location>
        <begin position="9"/>
        <end position="49"/>
    </location>
</feature>
<dbReference type="Pfam" id="PF00766">
    <property type="entry name" value="ETF_alpha"/>
    <property type="match status" value="1"/>
</dbReference>
<dbReference type="PANTHER" id="PTHR43153">
    <property type="entry name" value="ELECTRON TRANSFER FLAVOPROTEIN ALPHA"/>
    <property type="match status" value="1"/>
</dbReference>
<comment type="caution">
    <text evidence="2">The sequence shown here is derived from an EMBL/GenBank/DDBJ whole genome shotgun (WGS) entry which is preliminary data.</text>
</comment>
<dbReference type="InterPro" id="IPR014731">
    <property type="entry name" value="ETF_asu_C"/>
</dbReference>
<evidence type="ECO:0000259" key="1">
    <source>
        <dbReference type="Pfam" id="PF00766"/>
    </source>
</evidence>
<dbReference type="InterPro" id="IPR029035">
    <property type="entry name" value="DHS-like_NAD/FAD-binding_dom"/>
</dbReference>
<dbReference type="EMBL" id="CAKOAT010451820">
    <property type="protein sequence ID" value="CAH8374728.1"/>
    <property type="molecule type" value="Genomic_DNA"/>
</dbReference>
<gene>
    <name evidence="2" type="ORF">ERUC_LOCUS32083</name>
</gene>
<dbReference type="PANTHER" id="PTHR43153:SF1">
    <property type="entry name" value="ELECTRON TRANSFER FLAVOPROTEIN SUBUNIT ALPHA, MITOCHONDRIAL"/>
    <property type="match status" value="1"/>
</dbReference>
<dbReference type="Gene3D" id="3.40.50.1220">
    <property type="entry name" value="TPP-binding domain"/>
    <property type="match status" value="1"/>
</dbReference>
<dbReference type="InterPro" id="IPR001308">
    <property type="entry name" value="ETF_a/FixB"/>
</dbReference>
<organism evidence="2 3">
    <name type="scientific">Eruca vesicaria subsp. sativa</name>
    <name type="common">Garden rocket</name>
    <name type="synonym">Eruca sativa</name>
    <dbReference type="NCBI Taxonomy" id="29727"/>
    <lineage>
        <taxon>Eukaryota</taxon>
        <taxon>Viridiplantae</taxon>
        <taxon>Streptophyta</taxon>
        <taxon>Embryophyta</taxon>
        <taxon>Tracheophyta</taxon>
        <taxon>Spermatophyta</taxon>
        <taxon>Magnoliopsida</taxon>
        <taxon>eudicotyledons</taxon>
        <taxon>Gunneridae</taxon>
        <taxon>Pentapetalae</taxon>
        <taxon>rosids</taxon>
        <taxon>malvids</taxon>
        <taxon>Brassicales</taxon>
        <taxon>Brassicaceae</taxon>
        <taxon>Brassiceae</taxon>
        <taxon>Eruca</taxon>
    </lineage>
</organism>
<keyword evidence="3" id="KW-1185">Reference proteome</keyword>
<reference evidence="2 3" key="1">
    <citation type="submission" date="2022-03" db="EMBL/GenBank/DDBJ databases">
        <authorList>
            <person name="Macdonald S."/>
            <person name="Ahmed S."/>
            <person name="Newling K."/>
        </authorList>
    </citation>
    <scope>NUCLEOTIDE SEQUENCE [LARGE SCALE GENOMIC DNA]</scope>
</reference>
<proteinExistence type="predicted"/>
<evidence type="ECO:0000313" key="3">
    <source>
        <dbReference type="Proteomes" id="UP001642260"/>
    </source>
</evidence>
<evidence type="ECO:0000313" key="2">
    <source>
        <dbReference type="EMBL" id="CAH8374728.1"/>
    </source>
</evidence>
<dbReference type="SUPFAM" id="SSF52467">
    <property type="entry name" value="DHS-like NAD/FAD-binding domain"/>
    <property type="match status" value="1"/>
</dbReference>
<accession>A0ABC8L9A5</accession>
<dbReference type="Proteomes" id="UP001642260">
    <property type="component" value="Unassembled WGS sequence"/>
</dbReference>
<sequence length="81" mass="8623">MTIVHCRTLGATHAVVDAGYVRQTGKIVAPEVYMASGVSGAIQHFAGIKDSKVIVAVADYGLVGDLFEVIPELLEKLPEKK</sequence>
<dbReference type="AlphaFoldDB" id="A0ABC8L9A5"/>
<protein>
    <recommendedName>
        <fullName evidence="1">Electron transfer flavoprotein alpha subunit C-terminal domain-containing protein</fullName>
    </recommendedName>
</protein>